<dbReference type="RefSeq" id="WP_398276255.1">
    <property type="nucleotide sequence ID" value="NZ_JBITLV010000001.1"/>
</dbReference>
<protein>
    <submittedName>
        <fullName evidence="2">Uncharacterized protein</fullName>
    </submittedName>
</protein>
<proteinExistence type="predicted"/>
<dbReference type="EMBL" id="JBITLV010000001">
    <property type="protein sequence ID" value="MFI7586502.1"/>
    <property type="molecule type" value="Genomic_DNA"/>
</dbReference>
<evidence type="ECO:0000313" key="3">
    <source>
        <dbReference type="Proteomes" id="UP001612915"/>
    </source>
</evidence>
<comment type="caution">
    <text evidence="2">The sequence shown here is derived from an EMBL/GenBank/DDBJ whole genome shotgun (WGS) entry which is preliminary data.</text>
</comment>
<name>A0ABW8ALJ1_9ACTN</name>
<sequence length="45" mass="4581">MLHTAGTPDADSVHGESPSAPLANPRRTRLGADGRPITGPVSTTD</sequence>
<evidence type="ECO:0000256" key="1">
    <source>
        <dbReference type="SAM" id="MobiDB-lite"/>
    </source>
</evidence>
<reference evidence="2 3" key="1">
    <citation type="submission" date="2024-10" db="EMBL/GenBank/DDBJ databases">
        <title>The Natural Products Discovery Center: Release of the First 8490 Sequenced Strains for Exploring Actinobacteria Biosynthetic Diversity.</title>
        <authorList>
            <person name="Kalkreuter E."/>
            <person name="Kautsar S.A."/>
            <person name="Yang D."/>
            <person name="Bader C.D."/>
            <person name="Teijaro C.N."/>
            <person name="Fluegel L."/>
            <person name="Davis C.M."/>
            <person name="Simpson J.R."/>
            <person name="Lauterbach L."/>
            <person name="Steele A.D."/>
            <person name="Gui C."/>
            <person name="Meng S."/>
            <person name="Li G."/>
            <person name="Viehrig K."/>
            <person name="Ye F."/>
            <person name="Su P."/>
            <person name="Kiefer A.F."/>
            <person name="Nichols A."/>
            <person name="Cepeda A.J."/>
            <person name="Yan W."/>
            <person name="Fan B."/>
            <person name="Jiang Y."/>
            <person name="Adhikari A."/>
            <person name="Zheng C.-J."/>
            <person name="Schuster L."/>
            <person name="Cowan T.M."/>
            <person name="Smanski M.J."/>
            <person name="Chevrette M.G."/>
            <person name="De Carvalho L.P.S."/>
            <person name="Shen B."/>
        </authorList>
    </citation>
    <scope>NUCLEOTIDE SEQUENCE [LARGE SCALE GENOMIC DNA]</scope>
    <source>
        <strain evidence="2 3">NPDC049639</strain>
    </source>
</reference>
<organism evidence="2 3">
    <name type="scientific">Spongisporangium articulatum</name>
    <dbReference type="NCBI Taxonomy" id="3362603"/>
    <lineage>
        <taxon>Bacteria</taxon>
        <taxon>Bacillati</taxon>
        <taxon>Actinomycetota</taxon>
        <taxon>Actinomycetes</taxon>
        <taxon>Kineosporiales</taxon>
        <taxon>Kineosporiaceae</taxon>
        <taxon>Spongisporangium</taxon>
    </lineage>
</organism>
<accession>A0ABW8ALJ1</accession>
<evidence type="ECO:0000313" key="2">
    <source>
        <dbReference type="EMBL" id="MFI7586502.1"/>
    </source>
</evidence>
<dbReference type="Proteomes" id="UP001612915">
    <property type="component" value="Unassembled WGS sequence"/>
</dbReference>
<gene>
    <name evidence="2" type="ORF">ACIB24_05450</name>
</gene>
<keyword evidence="3" id="KW-1185">Reference proteome</keyword>
<feature type="region of interest" description="Disordered" evidence="1">
    <location>
        <begin position="1"/>
        <end position="45"/>
    </location>
</feature>